<reference evidence="7" key="3">
    <citation type="submission" date="2025-04" db="UniProtKB">
        <authorList>
            <consortium name="RefSeq"/>
        </authorList>
    </citation>
    <scope>IDENTIFICATION</scope>
    <source>
        <strain evidence="7">CBS 781.70</strain>
    </source>
</reference>
<keyword evidence="2" id="KW-0808">Transferase</keyword>
<protein>
    <submittedName>
        <fullName evidence="5 7">Nicotianamine synthase</fullName>
    </submittedName>
</protein>
<dbReference type="GO" id="GO:0030418">
    <property type="term" value="P:nicotianamine biosynthetic process"/>
    <property type="evidence" value="ECO:0007669"/>
    <property type="project" value="InterPro"/>
</dbReference>
<dbReference type="Pfam" id="PF03059">
    <property type="entry name" value="NAS"/>
    <property type="match status" value="1"/>
</dbReference>
<keyword evidence="6" id="KW-1185">Reference proteome</keyword>
<accession>A0A6G1G3J2</accession>
<comment type="similarity">
    <text evidence="1">Belongs to the nicotianamine synthase (NAS)-like family.</text>
</comment>
<evidence type="ECO:0000256" key="1">
    <source>
        <dbReference type="ARBA" id="ARBA00007009"/>
    </source>
</evidence>
<dbReference type="GO" id="GO:0030410">
    <property type="term" value="F:nicotianamine synthase activity"/>
    <property type="evidence" value="ECO:0007669"/>
    <property type="project" value="InterPro"/>
</dbReference>
<dbReference type="GeneID" id="54422923"/>
<dbReference type="PANTHER" id="PTHR32266">
    <property type="entry name" value="NICOTIANAMINE SYNTHASE 3"/>
    <property type="match status" value="1"/>
</dbReference>
<dbReference type="SUPFAM" id="SSF53335">
    <property type="entry name" value="S-adenosyl-L-methionine-dependent methyltransferases"/>
    <property type="match status" value="1"/>
</dbReference>
<evidence type="ECO:0000256" key="4">
    <source>
        <dbReference type="SAM" id="MobiDB-lite"/>
    </source>
</evidence>
<evidence type="ECO:0000313" key="6">
    <source>
        <dbReference type="Proteomes" id="UP000504638"/>
    </source>
</evidence>
<name>A0A6G1G3J2_9PEZI</name>
<feature type="region of interest" description="Disordered" evidence="4">
    <location>
        <begin position="22"/>
        <end position="46"/>
    </location>
</feature>
<sequence length="332" mass="36247">MTTPTDRTATVPVQFQKPYRGSVAETSGLVTPPDDTGSPPTLHDDSAREEAHDIIERLVGIYHQLLAHRSLAPSAEVSETFGRLVRACIEPRSKQTVELVLSDPVLNKIASSLLKLCSAGETELELSWAGRICHLLTDSSAAQETLRAFPYYDNYARLSRLECANLVTLLPSDPTSIAFIGCGPLPLSSFCLSDRFPAARINNIDHDVTAISHAEKLSNALGYDQVTFTHASAAECGSLRTFDVVLMAALVGMDQGEKMNLVRNLAAEMRPGAILCIRSAHSLRSLLYPTIEMSIHCLDIGLRPLLEVHPWHDVVNSTLFTSVERTDAGDDR</sequence>
<evidence type="ECO:0000313" key="5">
    <source>
        <dbReference type="EMBL" id="KAF1812480.1"/>
    </source>
</evidence>
<dbReference type="EMBL" id="ML975157">
    <property type="protein sequence ID" value="KAF1812480.1"/>
    <property type="molecule type" value="Genomic_DNA"/>
</dbReference>
<dbReference type="AlphaFoldDB" id="A0A6G1G3J2"/>
<dbReference type="OrthoDB" id="1858069at2759"/>
<evidence type="ECO:0000256" key="2">
    <source>
        <dbReference type="ARBA" id="ARBA00022679"/>
    </source>
</evidence>
<proteinExistence type="inferred from homology"/>
<dbReference type="Proteomes" id="UP000504638">
    <property type="component" value="Unplaced"/>
</dbReference>
<evidence type="ECO:0000313" key="7">
    <source>
        <dbReference type="RefSeq" id="XP_033534111.1"/>
    </source>
</evidence>
<organism evidence="5">
    <name type="scientific">Eremomyces bilateralis CBS 781.70</name>
    <dbReference type="NCBI Taxonomy" id="1392243"/>
    <lineage>
        <taxon>Eukaryota</taxon>
        <taxon>Fungi</taxon>
        <taxon>Dikarya</taxon>
        <taxon>Ascomycota</taxon>
        <taxon>Pezizomycotina</taxon>
        <taxon>Dothideomycetes</taxon>
        <taxon>Dothideomycetes incertae sedis</taxon>
        <taxon>Eremomycetales</taxon>
        <taxon>Eremomycetaceae</taxon>
        <taxon>Eremomyces</taxon>
    </lineage>
</organism>
<dbReference type="CDD" id="cd02440">
    <property type="entry name" value="AdoMet_MTases"/>
    <property type="match status" value="1"/>
</dbReference>
<dbReference type="InterPro" id="IPR029063">
    <property type="entry name" value="SAM-dependent_MTases_sf"/>
</dbReference>
<dbReference type="PROSITE" id="PS51142">
    <property type="entry name" value="NAS"/>
    <property type="match status" value="1"/>
</dbReference>
<dbReference type="RefSeq" id="XP_033534111.1">
    <property type="nucleotide sequence ID" value="XM_033682353.1"/>
</dbReference>
<dbReference type="InterPro" id="IPR004298">
    <property type="entry name" value="Nicotian_synth"/>
</dbReference>
<reference evidence="5 7" key="1">
    <citation type="submission" date="2020-01" db="EMBL/GenBank/DDBJ databases">
        <authorList>
            <consortium name="DOE Joint Genome Institute"/>
            <person name="Haridas S."/>
            <person name="Albert R."/>
            <person name="Binder M."/>
            <person name="Bloem J."/>
            <person name="Labutti K."/>
            <person name="Salamov A."/>
            <person name="Andreopoulos B."/>
            <person name="Baker S.E."/>
            <person name="Barry K."/>
            <person name="Bills G."/>
            <person name="Bluhm B.H."/>
            <person name="Cannon C."/>
            <person name="Castanera R."/>
            <person name="Culley D.E."/>
            <person name="Daum C."/>
            <person name="Ezra D."/>
            <person name="Gonzalez J.B."/>
            <person name="Henrissat B."/>
            <person name="Kuo A."/>
            <person name="Liang C."/>
            <person name="Lipzen A."/>
            <person name="Lutzoni F."/>
            <person name="Magnuson J."/>
            <person name="Mondo S."/>
            <person name="Nolan M."/>
            <person name="Ohm R."/>
            <person name="Pangilinan J."/>
            <person name="Park H.-J."/>
            <person name="Ramirez L."/>
            <person name="Alfaro M."/>
            <person name="Sun H."/>
            <person name="Tritt A."/>
            <person name="Yoshinaga Y."/>
            <person name="Zwiers L.-H."/>
            <person name="Turgeon B.G."/>
            <person name="Goodwin S.B."/>
            <person name="Spatafora J.W."/>
            <person name="Crous P.W."/>
            <person name="Grigoriev I.V."/>
        </authorList>
    </citation>
    <scope>NUCLEOTIDE SEQUENCE</scope>
    <source>
        <strain evidence="5 7">CBS 781.70</strain>
    </source>
</reference>
<evidence type="ECO:0000256" key="3">
    <source>
        <dbReference type="ARBA" id="ARBA00022691"/>
    </source>
</evidence>
<keyword evidence="3" id="KW-0949">S-adenosyl-L-methionine</keyword>
<reference evidence="7" key="2">
    <citation type="submission" date="2020-04" db="EMBL/GenBank/DDBJ databases">
        <authorList>
            <consortium name="NCBI Genome Project"/>
        </authorList>
    </citation>
    <scope>NUCLEOTIDE SEQUENCE</scope>
    <source>
        <strain evidence="7">CBS 781.70</strain>
    </source>
</reference>
<dbReference type="Gene3D" id="3.40.50.150">
    <property type="entry name" value="Vaccinia Virus protein VP39"/>
    <property type="match status" value="1"/>
</dbReference>
<gene>
    <name evidence="5 7" type="ORF">P152DRAFT_503946</name>
</gene>
<dbReference type="PANTHER" id="PTHR32266:SF12">
    <property type="entry name" value="NICOTIANAMINE SYNTHASE 3"/>
    <property type="match status" value="1"/>
</dbReference>